<evidence type="ECO:0000313" key="2">
    <source>
        <dbReference type="Proteomes" id="UP000235786"/>
    </source>
</evidence>
<dbReference type="EMBL" id="KZ613963">
    <property type="protein sequence ID" value="PMD31178.1"/>
    <property type="molecule type" value="Genomic_DNA"/>
</dbReference>
<dbReference type="OrthoDB" id="3438093at2759"/>
<dbReference type="AlphaFoldDB" id="A0A2J6QY28"/>
<dbReference type="Proteomes" id="UP000235786">
    <property type="component" value="Unassembled WGS sequence"/>
</dbReference>
<evidence type="ECO:0000313" key="1">
    <source>
        <dbReference type="EMBL" id="PMD31178.1"/>
    </source>
</evidence>
<organism evidence="1 2">
    <name type="scientific">Hyaloscypha variabilis (strain UAMH 11265 / GT02V1 / F)</name>
    <name type="common">Meliniomyces variabilis</name>
    <dbReference type="NCBI Taxonomy" id="1149755"/>
    <lineage>
        <taxon>Eukaryota</taxon>
        <taxon>Fungi</taxon>
        <taxon>Dikarya</taxon>
        <taxon>Ascomycota</taxon>
        <taxon>Pezizomycotina</taxon>
        <taxon>Leotiomycetes</taxon>
        <taxon>Helotiales</taxon>
        <taxon>Hyaloscyphaceae</taxon>
        <taxon>Hyaloscypha</taxon>
        <taxon>Hyaloscypha variabilis</taxon>
    </lineage>
</organism>
<reference evidence="1 2" key="1">
    <citation type="submission" date="2016-04" db="EMBL/GenBank/DDBJ databases">
        <title>A degradative enzymes factory behind the ericoid mycorrhizal symbiosis.</title>
        <authorList>
            <consortium name="DOE Joint Genome Institute"/>
            <person name="Martino E."/>
            <person name="Morin E."/>
            <person name="Grelet G."/>
            <person name="Kuo A."/>
            <person name="Kohler A."/>
            <person name="Daghino S."/>
            <person name="Barry K."/>
            <person name="Choi C."/>
            <person name="Cichocki N."/>
            <person name="Clum A."/>
            <person name="Copeland A."/>
            <person name="Hainaut M."/>
            <person name="Haridas S."/>
            <person name="Labutti K."/>
            <person name="Lindquist E."/>
            <person name="Lipzen A."/>
            <person name="Khouja H.-R."/>
            <person name="Murat C."/>
            <person name="Ohm R."/>
            <person name="Olson A."/>
            <person name="Spatafora J."/>
            <person name="Veneault-Fourrey C."/>
            <person name="Henrissat B."/>
            <person name="Grigoriev I."/>
            <person name="Martin F."/>
            <person name="Perotto S."/>
        </authorList>
    </citation>
    <scope>NUCLEOTIDE SEQUENCE [LARGE SCALE GENOMIC DNA]</scope>
    <source>
        <strain evidence="1 2">F</strain>
    </source>
</reference>
<proteinExistence type="predicted"/>
<keyword evidence="2" id="KW-1185">Reference proteome</keyword>
<sequence length="341" mass="37269">MCVKEFLGYMCGHCSMAYLRQCPVTASNPTFPNCKFPAERPIFTNEMCHACERVLWNNEVLRKEEEHRQMHKRRECHCEVMFDAEERERRQRPRGNKGKGKEVARFDNHGVQGGVAGGPGVAGSPGIVGVADQGYGEQYTGMGTSPSMDEAGPSNIRGTWTPDARMAAYQYVGYHANGEENVQGLAQQRQGGGEQVNTGMDFLSMAQEHGYSAGGGDDRVDMKFVAEGNGFPVGGAIPREYLWEGQLELGQPGAGMKWYPQPTEANIPAVPDFHQPPVTTPTKMPRVWQRAMSEPLNKFNYSTSPLNTCAEPVAVAVAVAVPISNAEAQQPPIVSSDMANL</sequence>
<accession>A0A2J6QY28</accession>
<protein>
    <submittedName>
        <fullName evidence="1">Uncharacterized protein</fullName>
    </submittedName>
</protein>
<gene>
    <name evidence="1" type="ORF">L207DRAFT_572868</name>
</gene>
<name>A0A2J6QY28_HYAVF</name>
<dbReference type="STRING" id="1149755.A0A2J6QY28"/>